<sequence>MFYADLHNHTTASDGDYTPETLISIMARLGVSAVGVTDHDTVGGLETALEQGTRLGIEVVPGVEVSVRFKESFFTGTLHLLCYFSPDLLKNHEFIDTLKTTLGKGRGEALIRARVAEINRIFGPEGDEAVLSRPMTHDEIAAYAPSVSRRHFALALAEKHGITDRDQINHVIGNNSPAYLPSGIDIALVKSFTSAFPVVTVLAHPAAGSFPGKGHYREVLPPVETVERLFPRFLDVGLHGIEVSYPGHTLEHRTLLRGWAEKYNLVVTGGSDCHDEVQRPAGVAGISKEQFDIFKSLF</sequence>
<dbReference type="Gene3D" id="1.10.150.650">
    <property type="match status" value="1"/>
</dbReference>
<keyword evidence="3" id="KW-1185">Reference proteome</keyword>
<dbReference type="Proteomes" id="UP000192418">
    <property type="component" value="Unassembled WGS sequence"/>
</dbReference>
<evidence type="ECO:0000313" key="2">
    <source>
        <dbReference type="EMBL" id="SMC61209.1"/>
    </source>
</evidence>
<dbReference type="OrthoDB" id="9804333at2"/>
<evidence type="ECO:0000313" key="3">
    <source>
        <dbReference type="Proteomes" id="UP000192418"/>
    </source>
</evidence>
<dbReference type="PANTHER" id="PTHR42924">
    <property type="entry name" value="EXONUCLEASE"/>
    <property type="match status" value="1"/>
</dbReference>
<dbReference type="AlphaFoldDB" id="A0A1W2AKE9"/>
<dbReference type="InterPro" id="IPR016195">
    <property type="entry name" value="Pol/histidinol_Pase-like"/>
</dbReference>
<name>A0A1W2AKE9_9BACT</name>
<protein>
    <recommendedName>
        <fullName evidence="1">Polymerase/histidinol phosphatase N-terminal domain-containing protein</fullName>
    </recommendedName>
</protein>
<dbReference type="EMBL" id="FWXY01000005">
    <property type="protein sequence ID" value="SMC61209.1"/>
    <property type="molecule type" value="Genomic_DNA"/>
</dbReference>
<dbReference type="InterPro" id="IPR003141">
    <property type="entry name" value="Pol/His_phosphatase_N"/>
</dbReference>
<feature type="domain" description="Polymerase/histidinol phosphatase N-terminal" evidence="1">
    <location>
        <begin position="4"/>
        <end position="69"/>
    </location>
</feature>
<proteinExistence type="predicted"/>
<evidence type="ECO:0000259" key="1">
    <source>
        <dbReference type="SMART" id="SM00481"/>
    </source>
</evidence>
<organism evidence="2 3">
    <name type="scientific">Desulfocicer vacuolatum DSM 3385</name>
    <dbReference type="NCBI Taxonomy" id="1121400"/>
    <lineage>
        <taxon>Bacteria</taxon>
        <taxon>Pseudomonadati</taxon>
        <taxon>Thermodesulfobacteriota</taxon>
        <taxon>Desulfobacteria</taxon>
        <taxon>Desulfobacterales</taxon>
        <taxon>Desulfobacteraceae</taxon>
        <taxon>Desulfocicer</taxon>
    </lineage>
</organism>
<dbReference type="PANTHER" id="PTHR42924:SF3">
    <property type="entry name" value="POLYMERASE_HISTIDINOL PHOSPHATASE N-TERMINAL DOMAIN-CONTAINING PROTEIN"/>
    <property type="match status" value="1"/>
</dbReference>
<accession>A0A1W2AKE9</accession>
<dbReference type="Gene3D" id="3.20.20.140">
    <property type="entry name" value="Metal-dependent hydrolases"/>
    <property type="match status" value="1"/>
</dbReference>
<dbReference type="GO" id="GO:0004534">
    <property type="term" value="F:5'-3' RNA exonuclease activity"/>
    <property type="evidence" value="ECO:0007669"/>
    <property type="project" value="TreeGrafter"/>
</dbReference>
<dbReference type="SMART" id="SM00481">
    <property type="entry name" value="POLIIIAc"/>
    <property type="match status" value="1"/>
</dbReference>
<dbReference type="RefSeq" id="WP_084067758.1">
    <property type="nucleotide sequence ID" value="NZ_FWXY01000005.1"/>
</dbReference>
<dbReference type="InterPro" id="IPR052018">
    <property type="entry name" value="PHP_domain"/>
</dbReference>
<gene>
    <name evidence="2" type="ORF">SAMN02746065_105177</name>
</gene>
<dbReference type="SUPFAM" id="SSF89550">
    <property type="entry name" value="PHP domain-like"/>
    <property type="match status" value="1"/>
</dbReference>
<dbReference type="CDD" id="cd07438">
    <property type="entry name" value="PHP_HisPPase_AMP"/>
    <property type="match status" value="1"/>
</dbReference>
<dbReference type="STRING" id="1121400.SAMN02746065_105177"/>
<reference evidence="2 3" key="1">
    <citation type="submission" date="2017-04" db="EMBL/GenBank/DDBJ databases">
        <authorList>
            <person name="Afonso C.L."/>
            <person name="Miller P.J."/>
            <person name="Scott M.A."/>
            <person name="Spackman E."/>
            <person name="Goraichik I."/>
            <person name="Dimitrov K.M."/>
            <person name="Suarez D.L."/>
            <person name="Swayne D.E."/>
        </authorList>
    </citation>
    <scope>NUCLEOTIDE SEQUENCE [LARGE SCALE GENOMIC DNA]</scope>
    <source>
        <strain evidence="2 3">DSM 3385</strain>
    </source>
</reference>
<dbReference type="GO" id="GO:0035312">
    <property type="term" value="F:5'-3' DNA exonuclease activity"/>
    <property type="evidence" value="ECO:0007669"/>
    <property type="project" value="TreeGrafter"/>
</dbReference>
<dbReference type="Pfam" id="PF02811">
    <property type="entry name" value="PHP"/>
    <property type="match status" value="1"/>
</dbReference>
<dbReference type="InterPro" id="IPR004013">
    <property type="entry name" value="PHP_dom"/>
</dbReference>